<dbReference type="EMBL" id="AQRA01000001">
    <property type="protein sequence ID" value="EZH75909.1"/>
    <property type="molecule type" value="Genomic_DNA"/>
</dbReference>
<dbReference type="NCBIfam" id="TIGR01201">
    <property type="entry name" value="HU_rel"/>
    <property type="match status" value="1"/>
</dbReference>
<gene>
    <name evidence="3" type="ORF">ATO12_03710</name>
</gene>
<dbReference type="AlphaFoldDB" id="A0A023C122"/>
<name>A0A023C122_9FLAO</name>
<evidence type="ECO:0000256" key="1">
    <source>
        <dbReference type="ARBA" id="ARBA00023125"/>
    </source>
</evidence>
<organism evidence="3 4">
    <name type="scientific">Aquimarina atlantica</name>
    <dbReference type="NCBI Taxonomy" id="1317122"/>
    <lineage>
        <taxon>Bacteria</taxon>
        <taxon>Pseudomonadati</taxon>
        <taxon>Bacteroidota</taxon>
        <taxon>Flavobacteriia</taxon>
        <taxon>Flavobacteriales</taxon>
        <taxon>Flavobacteriaceae</taxon>
        <taxon>Aquimarina</taxon>
    </lineage>
</organism>
<keyword evidence="4" id="KW-1185">Reference proteome</keyword>
<accession>A0A023C122</accession>
<evidence type="ECO:0000259" key="2">
    <source>
        <dbReference type="Pfam" id="PF18291"/>
    </source>
</evidence>
<evidence type="ECO:0000313" key="4">
    <source>
        <dbReference type="Proteomes" id="UP000023541"/>
    </source>
</evidence>
<sequence length="128" mass="14243">MSVHFKSIARKDPRDAMAIPKHYALVVSSGVTDIDQLSQLVSDGSTVTRADVYAVIVRLVTTIQNELSQGRTIRLGKLGSFSLGVNSEGVDTPEEVTPSLIKRTKIRYRPSIELNNMLKTLRFKKKNE</sequence>
<feature type="domain" description="HU" evidence="2">
    <location>
        <begin position="1"/>
        <end position="125"/>
    </location>
</feature>
<keyword evidence="1" id="KW-0238">DNA-binding</keyword>
<dbReference type="SUPFAM" id="SSF47729">
    <property type="entry name" value="IHF-like DNA-binding proteins"/>
    <property type="match status" value="1"/>
</dbReference>
<dbReference type="InterPro" id="IPR010992">
    <property type="entry name" value="IHF-like_DNA-bd_dom_sf"/>
</dbReference>
<dbReference type="InterPro" id="IPR005902">
    <property type="entry name" value="HU_DNA-bd_put"/>
</dbReference>
<dbReference type="Pfam" id="PF18291">
    <property type="entry name" value="HU-HIG"/>
    <property type="match status" value="1"/>
</dbReference>
<dbReference type="GO" id="GO:0003677">
    <property type="term" value="F:DNA binding"/>
    <property type="evidence" value="ECO:0007669"/>
    <property type="project" value="UniProtKB-KW"/>
</dbReference>
<reference evidence="3 4" key="1">
    <citation type="submission" date="2014-04" db="EMBL/GenBank/DDBJ databases">
        <title>Aquimarina sp. 22II-S11-z7 Genome Sequencing.</title>
        <authorList>
            <person name="Lai Q."/>
        </authorList>
    </citation>
    <scope>NUCLEOTIDE SEQUENCE [LARGE SCALE GENOMIC DNA]</scope>
    <source>
        <strain evidence="3 4">22II-S11-z7</strain>
    </source>
</reference>
<dbReference type="InterPro" id="IPR041607">
    <property type="entry name" value="HU-HIG"/>
</dbReference>
<proteinExistence type="predicted"/>
<dbReference type="Proteomes" id="UP000023541">
    <property type="component" value="Unassembled WGS sequence"/>
</dbReference>
<dbReference type="eggNOG" id="COG0776">
    <property type="taxonomic scope" value="Bacteria"/>
</dbReference>
<comment type="caution">
    <text evidence="3">The sequence shown here is derived from an EMBL/GenBank/DDBJ whole genome shotgun (WGS) entry which is preliminary data.</text>
</comment>
<dbReference type="STRING" id="1317122.ATO12_03710"/>
<protein>
    <recommendedName>
        <fullName evidence="2">HU domain-containing protein</fullName>
    </recommendedName>
</protein>
<evidence type="ECO:0000313" key="3">
    <source>
        <dbReference type="EMBL" id="EZH75909.1"/>
    </source>
</evidence>
<dbReference type="RefSeq" id="WP_034238716.1">
    <property type="nucleotide sequence ID" value="NZ_AQRA01000001.1"/>
</dbReference>
<dbReference type="OrthoDB" id="9809801at2"/>
<dbReference type="Gene3D" id="4.10.520.10">
    <property type="entry name" value="IHF-like DNA-binding proteins"/>
    <property type="match status" value="1"/>
</dbReference>